<gene>
    <name evidence="2" type="ORF">UCDDA912_g03632</name>
</gene>
<comment type="caution">
    <text evidence="2">The sequence shown here is derived from an EMBL/GenBank/DDBJ whole genome shotgun (WGS) entry which is preliminary data.</text>
</comment>
<dbReference type="EMBL" id="LCUC01000128">
    <property type="protein sequence ID" value="KKY36372.1"/>
    <property type="molecule type" value="Genomic_DNA"/>
</dbReference>
<protein>
    <submittedName>
        <fullName evidence="2">Putative ankyrin and het domain protein</fullName>
    </submittedName>
</protein>
<name>A0A0G2FQA9_9PEZI</name>
<evidence type="ECO:0000259" key="1">
    <source>
        <dbReference type="Pfam" id="PF06985"/>
    </source>
</evidence>
<accession>A0A0G2FQA9</accession>
<evidence type="ECO:0000313" key="2">
    <source>
        <dbReference type="EMBL" id="KKY36372.1"/>
    </source>
</evidence>
<dbReference type="PANTHER" id="PTHR24148:SF64">
    <property type="entry name" value="HETEROKARYON INCOMPATIBILITY DOMAIN-CONTAINING PROTEIN"/>
    <property type="match status" value="1"/>
</dbReference>
<dbReference type="Pfam" id="PF06985">
    <property type="entry name" value="HET"/>
    <property type="match status" value="1"/>
</dbReference>
<organism evidence="2 3">
    <name type="scientific">Diaporthe ampelina</name>
    <dbReference type="NCBI Taxonomy" id="1214573"/>
    <lineage>
        <taxon>Eukaryota</taxon>
        <taxon>Fungi</taxon>
        <taxon>Dikarya</taxon>
        <taxon>Ascomycota</taxon>
        <taxon>Pezizomycotina</taxon>
        <taxon>Sordariomycetes</taxon>
        <taxon>Sordariomycetidae</taxon>
        <taxon>Diaporthales</taxon>
        <taxon>Diaporthaceae</taxon>
        <taxon>Diaporthe</taxon>
    </lineage>
</organism>
<keyword evidence="3" id="KW-1185">Reference proteome</keyword>
<dbReference type="STRING" id="1214573.A0A0G2FQA9"/>
<feature type="domain" description="Heterokaryon incompatibility" evidence="1">
    <location>
        <begin position="64"/>
        <end position="224"/>
    </location>
</feature>
<sequence length="283" mass="31958">MPGPPSPINDFGFIQLQSAEVYEYEPLPGINYIRRVKLHPGTFEEAIVVSLEVVPFSEDQRPEYEALSYVWGSAEQPEIVRVDETYGLAISATRNLATALKYLRRADEPRTLWIDALCINQTDEVEKGPQVAMMGDIYRHATRVVVWLGPEADNSDMIFAKMAYLGSQIQVDFTGKVEIGLAEGATELGLADPSKPVYFWVEEFDALVHLFSRAWFSRLWIRQEIHLASPAAVITCGHSQVPWPVFLRAFALIIHQQIQVVDNREAGGSIGVRFCRFWSDNIE</sequence>
<reference evidence="2 3" key="1">
    <citation type="submission" date="2015-05" db="EMBL/GenBank/DDBJ databases">
        <title>Distinctive expansion of gene families associated with plant cell wall degradation and secondary metabolism in the genomes of grapevine trunk pathogens.</title>
        <authorList>
            <person name="Lawrence D.P."/>
            <person name="Travadon R."/>
            <person name="Rolshausen P.E."/>
            <person name="Baumgartner K."/>
        </authorList>
    </citation>
    <scope>NUCLEOTIDE SEQUENCE [LARGE SCALE GENOMIC DNA]</scope>
    <source>
        <strain evidence="2">DA912</strain>
    </source>
</reference>
<dbReference type="Proteomes" id="UP000034680">
    <property type="component" value="Unassembled WGS sequence"/>
</dbReference>
<dbReference type="InterPro" id="IPR010730">
    <property type="entry name" value="HET"/>
</dbReference>
<reference evidence="2 3" key="2">
    <citation type="submission" date="2015-05" db="EMBL/GenBank/DDBJ databases">
        <authorList>
            <person name="Morales-Cruz A."/>
            <person name="Amrine K.C."/>
            <person name="Cantu D."/>
        </authorList>
    </citation>
    <scope>NUCLEOTIDE SEQUENCE [LARGE SCALE GENOMIC DNA]</scope>
    <source>
        <strain evidence="2">DA912</strain>
    </source>
</reference>
<dbReference type="OrthoDB" id="2288928at2759"/>
<evidence type="ECO:0000313" key="3">
    <source>
        <dbReference type="Proteomes" id="UP000034680"/>
    </source>
</evidence>
<dbReference type="PANTHER" id="PTHR24148">
    <property type="entry name" value="ANKYRIN REPEAT DOMAIN-CONTAINING PROTEIN 39 HOMOLOG-RELATED"/>
    <property type="match status" value="1"/>
</dbReference>
<dbReference type="AlphaFoldDB" id="A0A0G2FQA9"/>
<proteinExistence type="predicted"/>
<dbReference type="InterPro" id="IPR052895">
    <property type="entry name" value="HetReg/Transcr_Mod"/>
</dbReference>